<comment type="caution">
    <text evidence="7">The sequence shown here is derived from an EMBL/GenBank/DDBJ whole genome shotgun (WGS) entry which is preliminary data.</text>
</comment>
<keyword evidence="8" id="KW-1185">Reference proteome</keyword>
<dbReference type="Proteomes" id="UP001160550">
    <property type="component" value="Unassembled WGS sequence"/>
</dbReference>
<reference evidence="7" key="2">
    <citation type="submission" date="2023-04" db="EMBL/GenBank/DDBJ databases">
        <authorList>
            <person name="Sun J.-Q."/>
        </authorList>
    </citation>
    <scope>NUCLEOTIDE SEQUENCE</scope>
    <source>
        <strain evidence="7">CC-YY355</strain>
    </source>
</reference>
<dbReference type="CDD" id="cd08878">
    <property type="entry name" value="RHO_alpha_C_DMO-like"/>
    <property type="match status" value="1"/>
</dbReference>
<dbReference type="SUPFAM" id="SSF55961">
    <property type="entry name" value="Bet v1-like"/>
    <property type="match status" value="1"/>
</dbReference>
<dbReference type="InterPro" id="IPR050584">
    <property type="entry name" value="Cholesterol_7-desaturase"/>
</dbReference>
<feature type="domain" description="Rieske" evidence="6">
    <location>
        <begin position="27"/>
        <end position="136"/>
    </location>
</feature>
<sequence>MLSHADNQLLTSVQGPAPLGAMLRRNWIPVLRSEALEADGAPIRVKACGQTAVAFRATDGRVGVLEEACAHRCASLMLGRNEGNGLRCIFHGWKVDVDGNLVDIPTEPDPERAERIRSRVKSVRYPVHEAGGLVWVYFGEGAPPPFQQFEFTVLDASHRDIRMAIVPCNWLQTMEAILDSAHLGFLHSSSVAQSRDAPSQKNADYWLQNPVPRLQVKPAPYGLREAALRDTPEGRVNARIREVVFPWHVILPGEPQCERQHIITVPIDDASCLQVIVTYNPYRPMTREEIDTLWFDTHPDANNIAQGIPGRETNWDQDREAMKQGHYSGLTKRHVFCEDFAVLESMGPIVDRTKEHLMQVDLTISTVRRELLRALKSGAPPAWEQAGAGIDFSRLRSWALVVDSDDDWKQISAFADDDT</sequence>
<evidence type="ECO:0000259" key="6">
    <source>
        <dbReference type="PROSITE" id="PS51296"/>
    </source>
</evidence>
<evidence type="ECO:0000256" key="3">
    <source>
        <dbReference type="ARBA" id="ARBA00023002"/>
    </source>
</evidence>
<reference evidence="7" key="1">
    <citation type="journal article" date="2007" name="Int. J. Syst. Evol. Microbiol.">
        <title>Luteimonas composti sp. nov., a moderately thermophilic bacterium isolated from food waste.</title>
        <authorList>
            <person name="Young C.C."/>
            <person name="Kampfer P."/>
            <person name="Chen W.M."/>
            <person name="Yen W.S."/>
            <person name="Arun A.B."/>
            <person name="Lai W.A."/>
            <person name="Shen F.T."/>
            <person name="Rekha P.D."/>
            <person name="Lin K.Y."/>
            <person name="Chou J.H."/>
        </authorList>
    </citation>
    <scope>NUCLEOTIDE SEQUENCE</scope>
    <source>
        <strain evidence="7">CC-YY355</strain>
    </source>
</reference>
<dbReference type="SUPFAM" id="SSF50022">
    <property type="entry name" value="ISP domain"/>
    <property type="match status" value="1"/>
</dbReference>
<evidence type="ECO:0000313" key="7">
    <source>
        <dbReference type="EMBL" id="MDH7452225.1"/>
    </source>
</evidence>
<dbReference type="InterPro" id="IPR036922">
    <property type="entry name" value="Rieske_2Fe-2S_sf"/>
</dbReference>
<dbReference type="Gene3D" id="3.90.380.10">
    <property type="entry name" value="Naphthalene 1,2-dioxygenase Alpha Subunit, Chain A, domain 1"/>
    <property type="match status" value="1"/>
</dbReference>
<keyword evidence="4" id="KW-0408">Iron</keyword>
<keyword evidence="3" id="KW-0560">Oxidoreductase</keyword>
<dbReference type="Pfam" id="PF19301">
    <property type="entry name" value="LigXa_C"/>
    <property type="match status" value="1"/>
</dbReference>
<accession>A0ABT6MPE7</accession>
<proteinExistence type="predicted"/>
<keyword evidence="5" id="KW-0411">Iron-sulfur</keyword>
<organism evidence="7 8">
    <name type="scientific">Luteimonas composti</name>
    <dbReference type="NCBI Taxonomy" id="398257"/>
    <lineage>
        <taxon>Bacteria</taxon>
        <taxon>Pseudomonadati</taxon>
        <taxon>Pseudomonadota</taxon>
        <taxon>Gammaproteobacteria</taxon>
        <taxon>Lysobacterales</taxon>
        <taxon>Lysobacteraceae</taxon>
        <taxon>Luteimonas</taxon>
    </lineage>
</organism>
<gene>
    <name evidence="7" type="ORF">QF205_03890</name>
</gene>
<dbReference type="PROSITE" id="PS51296">
    <property type="entry name" value="RIESKE"/>
    <property type="match status" value="1"/>
</dbReference>
<evidence type="ECO:0000256" key="1">
    <source>
        <dbReference type="ARBA" id="ARBA00022714"/>
    </source>
</evidence>
<dbReference type="PANTHER" id="PTHR21266">
    <property type="entry name" value="IRON-SULFUR DOMAIN CONTAINING PROTEIN"/>
    <property type="match status" value="1"/>
</dbReference>
<dbReference type="EMBL" id="JARYGX010000009">
    <property type="protein sequence ID" value="MDH7452225.1"/>
    <property type="molecule type" value="Genomic_DNA"/>
</dbReference>
<evidence type="ECO:0000256" key="2">
    <source>
        <dbReference type="ARBA" id="ARBA00022723"/>
    </source>
</evidence>
<keyword evidence="1" id="KW-0001">2Fe-2S</keyword>
<dbReference type="InterPro" id="IPR045623">
    <property type="entry name" value="LigXa_C"/>
</dbReference>
<evidence type="ECO:0000313" key="8">
    <source>
        <dbReference type="Proteomes" id="UP001160550"/>
    </source>
</evidence>
<keyword evidence="2" id="KW-0479">Metal-binding</keyword>
<evidence type="ECO:0000256" key="5">
    <source>
        <dbReference type="ARBA" id="ARBA00023014"/>
    </source>
</evidence>
<dbReference type="RefSeq" id="WP_280941426.1">
    <property type="nucleotide sequence ID" value="NZ_JARYGX010000009.1"/>
</dbReference>
<name>A0ABT6MPE7_9GAMM</name>
<protein>
    <submittedName>
        <fullName evidence="7">Rieske 2Fe-2S domain-containing protein</fullName>
    </submittedName>
</protein>
<dbReference type="Gene3D" id="2.102.10.10">
    <property type="entry name" value="Rieske [2Fe-2S] iron-sulphur domain"/>
    <property type="match status" value="1"/>
</dbReference>
<dbReference type="PANTHER" id="PTHR21266:SF59">
    <property type="entry name" value="BLR4922 PROTEIN"/>
    <property type="match status" value="1"/>
</dbReference>
<dbReference type="Pfam" id="PF00355">
    <property type="entry name" value="Rieske"/>
    <property type="match status" value="1"/>
</dbReference>
<evidence type="ECO:0000256" key="4">
    <source>
        <dbReference type="ARBA" id="ARBA00023004"/>
    </source>
</evidence>
<dbReference type="InterPro" id="IPR017941">
    <property type="entry name" value="Rieske_2Fe-2S"/>
</dbReference>